<dbReference type="PANTHER" id="PTHR12526">
    <property type="entry name" value="GLYCOSYLTRANSFERASE"/>
    <property type="match status" value="1"/>
</dbReference>
<keyword evidence="3" id="KW-0808">Transferase</keyword>
<sequence length="390" mass="45115">MEDYKKKPIILYVTHYSELLGANRSLLSVVIAVKNKLCFDPVVLVPLYGALTKELEAYGIKYYVCHFRASTFDRKNLFDVMKGWLREVINFSCVLYFFYKFRNQNIALVHSNSSVLNVGAYLSVLLRVPHIWHFREFVKQHFHWSYNWGDSYQYWLYAKCSDYIVVISKSLGEYCEEKLSKTNIALIYNGVDIKYYACLSDEKTIFNIALVGIISPGKHQDIVIRAVAKLVNEYKIRNIHLHILGAFSEDQSYEKLIKRLIAESGISHYVSLHGYCNNVSEHLAKCKIGVLASEYEAFGRVTIEYMLSRLVPVVSNSGANIEIIRDGENGMIFELNNIEQLCEKLLHLFDSPQLIATLSERAQLEARSKYTIEKNVEHIMNLYEFVCEKM</sequence>
<dbReference type="RefSeq" id="WP_013547720.1">
    <property type="nucleotide sequence ID" value="NC_014933.1"/>
</dbReference>
<dbReference type="STRING" id="693979.Bache_2160"/>
<organism evidence="3 4">
    <name type="scientific">Bacteroides helcogenes (strain ATCC 35417 / DSM 20613 / JCM 6297 / CCUG 15421 / P 36-108)</name>
    <dbReference type="NCBI Taxonomy" id="693979"/>
    <lineage>
        <taxon>Bacteria</taxon>
        <taxon>Pseudomonadati</taxon>
        <taxon>Bacteroidota</taxon>
        <taxon>Bacteroidia</taxon>
        <taxon>Bacteroidales</taxon>
        <taxon>Bacteroidaceae</taxon>
        <taxon>Bacteroides</taxon>
    </lineage>
</organism>
<dbReference type="eggNOG" id="COG0438">
    <property type="taxonomic scope" value="Bacteria"/>
</dbReference>
<dbReference type="CDD" id="cd03801">
    <property type="entry name" value="GT4_PimA-like"/>
    <property type="match status" value="1"/>
</dbReference>
<evidence type="ECO:0000313" key="3">
    <source>
        <dbReference type="EMBL" id="ADV44129.1"/>
    </source>
</evidence>
<dbReference type="KEGG" id="bhl:Bache_2160"/>
<dbReference type="InterPro" id="IPR028098">
    <property type="entry name" value="Glyco_trans_4-like_N"/>
</dbReference>
<feature type="domain" description="Glycosyl transferase family 1" evidence="1">
    <location>
        <begin position="208"/>
        <end position="363"/>
    </location>
</feature>
<dbReference type="PATRIC" id="fig|693979.3.peg.2269"/>
<dbReference type="PANTHER" id="PTHR12526:SF627">
    <property type="entry name" value="D-RHAMNOSYLTRANSFERASE WBPZ"/>
    <property type="match status" value="1"/>
</dbReference>
<name>E6SS61_BACT6</name>
<dbReference type="Pfam" id="PF13439">
    <property type="entry name" value="Glyco_transf_4"/>
    <property type="match status" value="1"/>
</dbReference>
<dbReference type="Pfam" id="PF00534">
    <property type="entry name" value="Glycos_transf_1"/>
    <property type="match status" value="1"/>
</dbReference>
<dbReference type="SUPFAM" id="SSF53756">
    <property type="entry name" value="UDP-Glycosyltransferase/glycogen phosphorylase"/>
    <property type="match status" value="1"/>
</dbReference>
<proteinExistence type="predicted"/>
<evidence type="ECO:0000313" key="4">
    <source>
        <dbReference type="Proteomes" id="UP000008630"/>
    </source>
</evidence>
<evidence type="ECO:0000259" key="2">
    <source>
        <dbReference type="Pfam" id="PF13439"/>
    </source>
</evidence>
<dbReference type="InterPro" id="IPR001296">
    <property type="entry name" value="Glyco_trans_1"/>
</dbReference>
<feature type="domain" description="Glycosyltransferase subfamily 4-like N-terminal" evidence="2">
    <location>
        <begin position="51"/>
        <end position="194"/>
    </location>
</feature>
<keyword evidence="4" id="KW-1185">Reference proteome</keyword>
<dbReference type="GO" id="GO:0016757">
    <property type="term" value="F:glycosyltransferase activity"/>
    <property type="evidence" value="ECO:0007669"/>
    <property type="project" value="InterPro"/>
</dbReference>
<reference evidence="3 4" key="2">
    <citation type="journal article" date="2011" name="Stand. Genomic Sci.">
        <title>Complete genome sequence of Bacteroides helcogenes type strain (P 36-108).</title>
        <authorList>
            <person name="Pati A."/>
            <person name="Gronow S."/>
            <person name="Zeytun A."/>
            <person name="Lapidus A."/>
            <person name="Nolan M."/>
            <person name="Hammon N."/>
            <person name="Deshpande S."/>
            <person name="Cheng J.F."/>
            <person name="Tapia R."/>
            <person name="Han C."/>
            <person name="Goodwin L."/>
            <person name="Pitluck S."/>
            <person name="Liolios K."/>
            <person name="Pagani I."/>
            <person name="Ivanova N."/>
            <person name="Mavromatis K."/>
            <person name="Chen A."/>
            <person name="Palaniappan K."/>
            <person name="Land M."/>
            <person name="Hauser L."/>
            <person name="Chang Y.J."/>
            <person name="Jeffries C.D."/>
            <person name="Detter J.C."/>
            <person name="Brambilla E."/>
            <person name="Rohde M."/>
            <person name="Goker M."/>
            <person name="Woyke T."/>
            <person name="Bristow J."/>
            <person name="Eisen J.A."/>
            <person name="Markowitz V."/>
            <person name="Hugenholtz P."/>
            <person name="Kyrpides N.C."/>
            <person name="Klenk H.P."/>
            <person name="Lucas S."/>
        </authorList>
    </citation>
    <scope>NUCLEOTIDE SEQUENCE [LARGE SCALE GENOMIC DNA]</scope>
    <source>
        <strain evidence="4">ATCC 35417 / DSM 20613 / JCM 6297 / CCUG 15421 / P 36-108</strain>
    </source>
</reference>
<reference key="1">
    <citation type="submission" date="2010-11" db="EMBL/GenBank/DDBJ databases">
        <title>The complete genome of Bacteroides helcogenes P 36-108.</title>
        <authorList>
            <consortium name="US DOE Joint Genome Institute (JGI-PGF)"/>
            <person name="Lucas S."/>
            <person name="Copeland A."/>
            <person name="Lapidus A."/>
            <person name="Bruce D."/>
            <person name="Goodwin L."/>
            <person name="Pitluck S."/>
            <person name="Kyrpides N."/>
            <person name="Mavromatis K."/>
            <person name="Ivanova N."/>
            <person name="Zeytun A."/>
            <person name="Brettin T."/>
            <person name="Detter J.C."/>
            <person name="Tapia R."/>
            <person name="Han C."/>
            <person name="Land M."/>
            <person name="Hauser L."/>
            <person name="Markowitz V."/>
            <person name="Cheng J.-F."/>
            <person name="Hugenholtz P."/>
            <person name="Woyke T."/>
            <person name="Wu D."/>
            <person name="Gronow S."/>
            <person name="Wellnitz S."/>
            <person name="Brambilla E."/>
            <person name="Klenk H.-P."/>
            <person name="Eisen J.A."/>
        </authorList>
    </citation>
    <scope>NUCLEOTIDE SEQUENCE</scope>
    <source>
        <strain>P 36-108</strain>
    </source>
</reference>
<evidence type="ECO:0000259" key="1">
    <source>
        <dbReference type="Pfam" id="PF00534"/>
    </source>
</evidence>
<accession>E6SS61</accession>
<gene>
    <name evidence="3" type="ordered locus">Bache_2160</name>
</gene>
<dbReference type="EMBL" id="CP002352">
    <property type="protein sequence ID" value="ADV44129.1"/>
    <property type="molecule type" value="Genomic_DNA"/>
</dbReference>
<dbReference type="Proteomes" id="UP000008630">
    <property type="component" value="Chromosome"/>
</dbReference>
<dbReference type="AlphaFoldDB" id="E6SS61"/>
<dbReference type="Gene3D" id="3.40.50.2000">
    <property type="entry name" value="Glycogen Phosphorylase B"/>
    <property type="match status" value="2"/>
</dbReference>
<dbReference type="HOGENOM" id="CLU_009583_0_2_10"/>
<protein>
    <submittedName>
        <fullName evidence="3">Glycosyl transferase group 1</fullName>
    </submittedName>
</protein>